<evidence type="ECO:0000313" key="10">
    <source>
        <dbReference type="Proteomes" id="UP000292639"/>
    </source>
</evidence>
<feature type="domain" description="PilY1 beta-propeller" evidence="8">
    <location>
        <begin position="345"/>
        <end position="715"/>
    </location>
</feature>
<comment type="subcellular location">
    <subcellularLocation>
        <location evidence="1">Fimbrium</location>
    </subcellularLocation>
</comment>
<dbReference type="InterPro" id="IPR008707">
    <property type="entry name" value="B-propeller_PilY1"/>
</dbReference>
<keyword evidence="4" id="KW-0479">Metal-binding</keyword>
<feature type="region of interest" description="Disordered" evidence="7">
    <location>
        <begin position="789"/>
        <end position="818"/>
    </location>
</feature>
<dbReference type="InterPro" id="IPR011047">
    <property type="entry name" value="Quinoprotein_ADH-like_sf"/>
</dbReference>
<dbReference type="GO" id="GO:0046872">
    <property type="term" value="F:metal ion binding"/>
    <property type="evidence" value="ECO:0007669"/>
    <property type="project" value="UniProtKB-KW"/>
</dbReference>
<evidence type="ECO:0000256" key="2">
    <source>
        <dbReference type="ARBA" id="ARBA00008387"/>
    </source>
</evidence>
<protein>
    <recommendedName>
        <fullName evidence="8">PilY1 beta-propeller domain-containing protein</fullName>
    </recommendedName>
</protein>
<dbReference type="SUPFAM" id="SSF50998">
    <property type="entry name" value="Quinoprotein alcohol dehydrogenase-like"/>
    <property type="match status" value="1"/>
</dbReference>
<evidence type="ECO:0000256" key="4">
    <source>
        <dbReference type="ARBA" id="ARBA00022723"/>
    </source>
</evidence>
<comment type="similarity">
    <text evidence="2">Belongs to the PilY1 family.</text>
</comment>
<evidence type="ECO:0000259" key="8">
    <source>
        <dbReference type="Pfam" id="PF05567"/>
    </source>
</evidence>
<dbReference type="Pfam" id="PF05567">
    <property type="entry name" value="T4P_PilY1"/>
    <property type="match status" value="1"/>
</dbReference>
<feature type="region of interest" description="Disordered" evidence="7">
    <location>
        <begin position="24"/>
        <end position="74"/>
    </location>
</feature>
<comment type="caution">
    <text evidence="9">The sequence shown here is derived from an EMBL/GenBank/DDBJ whole genome shotgun (WGS) entry which is preliminary data.</text>
</comment>
<feature type="region of interest" description="Disordered" evidence="7">
    <location>
        <begin position="700"/>
        <end position="724"/>
    </location>
</feature>
<dbReference type="GO" id="GO:0009289">
    <property type="term" value="C:pilus"/>
    <property type="evidence" value="ECO:0007669"/>
    <property type="project" value="UniProtKB-SubCell"/>
</dbReference>
<evidence type="ECO:0000256" key="6">
    <source>
        <dbReference type="ARBA" id="ARBA00023263"/>
    </source>
</evidence>
<evidence type="ECO:0000256" key="5">
    <source>
        <dbReference type="ARBA" id="ARBA00022837"/>
    </source>
</evidence>
<evidence type="ECO:0000256" key="7">
    <source>
        <dbReference type="SAM" id="MobiDB-lite"/>
    </source>
</evidence>
<evidence type="ECO:0000256" key="3">
    <source>
        <dbReference type="ARBA" id="ARBA00022558"/>
    </source>
</evidence>
<organism evidence="9 10">
    <name type="scientific">Stutzerimonas kirkiae</name>
    <dbReference type="NCBI Taxonomy" id="2211392"/>
    <lineage>
        <taxon>Bacteria</taxon>
        <taxon>Pseudomonadati</taxon>
        <taxon>Pseudomonadota</taxon>
        <taxon>Gammaproteobacteria</taxon>
        <taxon>Pseudomonadales</taxon>
        <taxon>Pseudomonadaceae</taxon>
        <taxon>Stutzerimonas</taxon>
    </lineage>
</organism>
<dbReference type="AlphaFoldDB" id="A0A4Q9RBJ4"/>
<dbReference type="Gene3D" id="2.130.10.10">
    <property type="entry name" value="YVTN repeat-like/Quinoprotein amine dehydrogenase"/>
    <property type="match status" value="1"/>
</dbReference>
<feature type="compositionally biased region" description="Polar residues" evidence="7">
    <location>
        <begin position="712"/>
        <end position="722"/>
    </location>
</feature>
<keyword evidence="6" id="KW-0281">Fimbrium</keyword>
<feature type="region of interest" description="Disordered" evidence="7">
    <location>
        <begin position="148"/>
        <end position="169"/>
    </location>
</feature>
<accession>A0A4Q9RBJ4</accession>
<dbReference type="InterPro" id="IPR015943">
    <property type="entry name" value="WD40/YVTN_repeat-like_dom_sf"/>
</dbReference>
<feature type="compositionally biased region" description="Basic and acidic residues" evidence="7">
    <location>
        <begin position="148"/>
        <end position="157"/>
    </location>
</feature>
<feature type="region of interest" description="Disordered" evidence="7">
    <location>
        <begin position="832"/>
        <end position="862"/>
    </location>
</feature>
<reference evidence="9 10" key="1">
    <citation type="submission" date="2018-06" db="EMBL/GenBank/DDBJ databases">
        <title>Three novel Pseudomonas species isolated from symptomatic oak.</title>
        <authorList>
            <person name="Bueno-Gonzalez V."/>
            <person name="Brady C."/>
        </authorList>
    </citation>
    <scope>NUCLEOTIDE SEQUENCE [LARGE SCALE GENOMIC DNA]</scope>
    <source>
        <strain evidence="9 10">P17C</strain>
    </source>
</reference>
<proteinExistence type="inferred from homology"/>
<keyword evidence="5" id="KW-0106">Calcium</keyword>
<keyword evidence="3" id="KW-1029">Fimbrium biogenesis</keyword>
<keyword evidence="10" id="KW-1185">Reference proteome</keyword>
<sequence length="862" mass="92817">MPNGAYARQVPWSHGKTAAISACSHASPATPRTSANARPTWPKMPRRSITTFTGMPWPSPVASARPRRQRPSTAACCRARESSTMRSTAGRKMANAMPACAPHWHWTPGAGSNMRHHESPIHAMPEPMPSITPVSIQRSDIAMARLHRGDPGREQRGPQKPRGQARSQQCATALRRRRTPLRYPTIVATLALFLASMASGQAAPLDEQLPFEVDNARPAVSTRQGSDGLIDSVYSGSFSCTDWSGDLSRSDRAADGTSIRRWSARERNQGSLANVMLADPAAANGLKAFTWDNLNGDQQEMLHRNPDDPAGRGDGRGRERVAYLLGERLNEGDGQDDFRKRQGLIGAIVHASPAIVSTPGYLAHLADAIENPEGRAGYRDYQAFRMALAGNDGRQKRLYIGANDGMLHAIDAETGVSTFAFIPTAAIPGLHRLTSQNFGQDGPPFFVDGTPVVRDVYFNDSLGWRSVLVGTLGRGGRALFALDVTHPDAISLLWEFGDNTPQGDPDLGYSLPRPEIVRLHSGQWAVLQGNGPASAQRRAALLIIDIQSGRLLGKLLPPPTVEAPNGLSSVRAADNDSDGLADYAYAGDLQGNLWRFDLLPTGLPSGETQQDPLAPSALGPVNLADFAIAYQATPLFSARDDQGKRQPITLQPSLIRHPGRLGYLVLLATGRHSAVDGGTDHSQTASVYAIWDRKSKGQRTLASDTGARRDNLLTQHPGSQRTVDWYGENGTAHWGWKLDLPMDAARTGERVIADMTRHGHTLLFSSQGHGPAICSGPRESWLHSIDARSGASALAGPGTDDSDSNPDQQPPPISLGTRGGFALAAEGRVFGNDTDALGGQQMNAASDDSGRRSWLVLPEQYR</sequence>
<evidence type="ECO:0000313" key="9">
    <source>
        <dbReference type="EMBL" id="TBU97365.1"/>
    </source>
</evidence>
<evidence type="ECO:0000256" key="1">
    <source>
        <dbReference type="ARBA" id="ARBA00004561"/>
    </source>
</evidence>
<name>A0A4Q9RBJ4_9GAMM</name>
<dbReference type="EMBL" id="QJUP01000009">
    <property type="protein sequence ID" value="TBU97365.1"/>
    <property type="molecule type" value="Genomic_DNA"/>
</dbReference>
<dbReference type="Proteomes" id="UP000292639">
    <property type="component" value="Unassembled WGS sequence"/>
</dbReference>
<gene>
    <name evidence="9" type="ORF">DNJ96_08685</name>
</gene>